<proteinExistence type="predicted"/>
<organism evidence="1 2">
    <name type="scientific">Olivibacter ginsenosidimutans</name>
    <dbReference type="NCBI Taxonomy" id="1176537"/>
    <lineage>
        <taxon>Bacteria</taxon>
        <taxon>Pseudomonadati</taxon>
        <taxon>Bacteroidota</taxon>
        <taxon>Sphingobacteriia</taxon>
        <taxon>Sphingobacteriales</taxon>
        <taxon>Sphingobacteriaceae</taxon>
        <taxon>Olivibacter</taxon>
    </lineage>
</organism>
<name>A0ABP9B5X9_9SPHI</name>
<evidence type="ECO:0000313" key="1">
    <source>
        <dbReference type="EMBL" id="GAA4790429.1"/>
    </source>
</evidence>
<protein>
    <submittedName>
        <fullName evidence="1">Uncharacterized protein</fullName>
    </submittedName>
</protein>
<keyword evidence="2" id="KW-1185">Reference proteome</keyword>
<dbReference type="EMBL" id="BAABIQ010000026">
    <property type="protein sequence ID" value="GAA4790429.1"/>
    <property type="molecule type" value="Genomic_DNA"/>
</dbReference>
<accession>A0ABP9B5X9</accession>
<reference evidence="2" key="1">
    <citation type="journal article" date="2019" name="Int. J. Syst. Evol. Microbiol.">
        <title>The Global Catalogue of Microorganisms (GCM) 10K type strain sequencing project: providing services to taxonomists for standard genome sequencing and annotation.</title>
        <authorList>
            <consortium name="The Broad Institute Genomics Platform"/>
            <consortium name="The Broad Institute Genome Sequencing Center for Infectious Disease"/>
            <person name="Wu L."/>
            <person name="Ma J."/>
        </authorList>
    </citation>
    <scope>NUCLEOTIDE SEQUENCE [LARGE SCALE GENOMIC DNA]</scope>
    <source>
        <strain evidence="2">JCM 18200</strain>
    </source>
</reference>
<dbReference type="Proteomes" id="UP001501411">
    <property type="component" value="Unassembled WGS sequence"/>
</dbReference>
<gene>
    <name evidence="1" type="ORF">GCM10023231_17900</name>
</gene>
<sequence length="97" mass="11410">MSKWVENLDVEYQDSPIRFDLSRLTMFIDTENKPIALPQIGSGANWVAYHLLLTLALHQHFIQNNRPLPRFIIFTNRLKSIILQKNPIIWLKLVPMN</sequence>
<dbReference type="InterPro" id="IPR022205">
    <property type="entry name" value="DUF3732"/>
</dbReference>
<dbReference type="Pfam" id="PF12532">
    <property type="entry name" value="DUF3732"/>
    <property type="match status" value="1"/>
</dbReference>
<evidence type="ECO:0000313" key="2">
    <source>
        <dbReference type="Proteomes" id="UP001501411"/>
    </source>
</evidence>
<comment type="caution">
    <text evidence="1">The sequence shown here is derived from an EMBL/GenBank/DDBJ whole genome shotgun (WGS) entry which is preliminary data.</text>
</comment>